<evidence type="ECO:0000259" key="2">
    <source>
        <dbReference type="Pfam" id="PF22622"/>
    </source>
</evidence>
<protein>
    <submittedName>
        <fullName evidence="3">3-alpha,7-alpha, 12-alpha-trihydroxy-5-beta-cholest-24-enoyl-CoA hydratase</fullName>
    </submittedName>
</protein>
<dbReference type="PANTHER" id="PTHR13078:SF56">
    <property type="entry name" value="PEROXISOMAL MULTIFUNCTIONAL ENZYME TYPE 2"/>
    <property type="match status" value="1"/>
</dbReference>
<dbReference type="GO" id="GO:0004300">
    <property type="term" value="F:enoyl-CoA hydratase activity"/>
    <property type="evidence" value="ECO:0007669"/>
    <property type="project" value="TreeGrafter"/>
</dbReference>
<proteinExistence type="predicted"/>
<feature type="domain" description="MaoC-like" evidence="1">
    <location>
        <begin position="163"/>
        <end position="255"/>
    </location>
</feature>
<evidence type="ECO:0000313" key="3">
    <source>
        <dbReference type="EMBL" id="RAK67835.1"/>
    </source>
</evidence>
<dbReference type="OrthoDB" id="5522043at2"/>
<name>A0A328BMC0_9CAUL</name>
<evidence type="ECO:0000259" key="1">
    <source>
        <dbReference type="Pfam" id="PF01575"/>
    </source>
</evidence>
<accession>A0A328BMC0</accession>
<dbReference type="SUPFAM" id="SSF54637">
    <property type="entry name" value="Thioesterase/thiol ester dehydrase-isomerase"/>
    <property type="match status" value="2"/>
</dbReference>
<dbReference type="InterPro" id="IPR054357">
    <property type="entry name" value="MFE-2_N"/>
</dbReference>
<keyword evidence="4" id="KW-1185">Reference proteome</keyword>
<dbReference type="PANTHER" id="PTHR13078">
    <property type="entry name" value="PEROXISOMAL MULTIFUNCTIONAL ENZYME TYPE 2-RELATED"/>
    <property type="match status" value="1"/>
</dbReference>
<dbReference type="RefSeq" id="WP_111275444.1">
    <property type="nucleotide sequence ID" value="NZ_QFYS01000002.1"/>
</dbReference>
<sequence>MPRKPISADLVGLTLPAVTRTWSPRDAILYALGVGARPAEDLEYVYEGRGPKVLPTFAVIAGGGAMSAVMRDVDMRLEMLLHGEQSVELFRPLPPQAEVTVTGRITEVWDKGKAAVIGIESHGFDSDGELFRTHATLFVRGGGGFGGERGPASADAAPPARAADITVAFETRPEQGAIYRLSGDLNPIHIDPDFALKGGFPAPFMHGLCTYGVVGRAILRELCHDDPAAFRAMRGRFADRVGFGDTITTRIWRDGPGRALVQAETQDGRIVLSNAEARFTE</sequence>
<dbReference type="GO" id="GO:0003857">
    <property type="term" value="F:(3S)-3-hydroxyacyl-CoA dehydrogenase (NAD+) activity"/>
    <property type="evidence" value="ECO:0007669"/>
    <property type="project" value="TreeGrafter"/>
</dbReference>
<feature type="domain" description="Peroxisomal multifunctional enzyme type 2-like N-terminal" evidence="2">
    <location>
        <begin position="23"/>
        <end position="141"/>
    </location>
</feature>
<dbReference type="EMBL" id="QFYS01000002">
    <property type="protein sequence ID" value="RAK67835.1"/>
    <property type="molecule type" value="Genomic_DNA"/>
</dbReference>
<dbReference type="Pfam" id="PF22622">
    <property type="entry name" value="MFE-2_hydrat-2_N"/>
    <property type="match status" value="1"/>
</dbReference>
<dbReference type="AlphaFoldDB" id="A0A328BMC0"/>
<dbReference type="Gene3D" id="3.10.129.10">
    <property type="entry name" value="Hotdog Thioesterase"/>
    <property type="match status" value="1"/>
</dbReference>
<dbReference type="Pfam" id="PF01575">
    <property type="entry name" value="MaoC_dehydratas"/>
    <property type="match status" value="1"/>
</dbReference>
<dbReference type="InterPro" id="IPR029069">
    <property type="entry name" value="HotDog_dom_sf"/>
</dbReference>
<dbReference type="InterPro" id="IPR002539">
    <property type="entry name" value="MaoC-like_dom"/>
</dbReference>
<dbReference type="GO" id="GO:0006635">
    <property type="term" value="P:fatty acid beta-oxidation"/>
    <property type="evidence" value="ECO:0007669"/>
    <property type="project" value="TreeGrafter"/>
</dbReference>
<evidence type="ECO:0000313" key="4">
    <source>
        <dbReference type="Proteomes" id="UP000249524"/>
    </source>
</evidence>
<comment type="caution">
    <text evidence="3">The sequence shown here is derived from an EMBL/GenBank/DDBJ whole genome shotgun (WGS) entry which is preliminary data.</text>
</comment>
<dbReference type="GO" id="GO:0044594">
    <property type="term" value="F:17-beta-hydroxysteroid dehydrogenase (NAD+) activity"/>
    <property type="evidence" value="ECO:0007669"/>
    <property type="project" value="TreeGrafter"/>
</dbReference>
<reference evidence="3 4" key="1">
    <citation type="submission" date="2018-05" db="EMBL/GenBank/DDBJ databases">
        <authorList>
            <person name="Lanie J.A."/>
            <person name="Ng W.-L."/>
            <person name="Kazmierczak K.M."/>
            <person name="Andrzejewski T.M."/>
            <person name="Davidsen T.M."/>
            <person name="Wayne K.J."/>
            <person name="Tettelin H."/>
            <person name="Glass J.I."/>
            <person name="Rusch D."/>
            <person name="Podicherti R."/>
            <person name="Tsui H.-C.T."/>
            <person name="Winkler M.E."/>
        </authorList>
    </citation>
    <scope>NUCLEOTIDE SEQUENCE [LARGE SCALE GENOMIC DNA]</scope>
    <source>
        <strain evidence="3 4">BUT-10</strain>
    </source>
</reference>
<organism evidence="3 4">
    <name type="scientific">Phenylobacterium kunshanense</name>
    <dbReference type="NCBI Taxonomy" id="1445034"/>
    <lineage>
        <taxon>Bacteria</taxon>
        <taxon>Pseudomonadati</taxon>
        <taxon>Pseudomonadota</taxon>
        <taxon>Alphaproteobacteria</taxon>
        <taxon>Caulobacterales</taxon>
        <taxon>Caulobacteraceae</taxon>
        <taxon>Phenylobacterium</taxon>
    </lineage>
</organism>
<dbReference type="Proteomes" id="UP000249524">
    <property type="component" value="Unassembled WGS sequence"/>
</dbReference>
<gene>
    <name evidence="3" type="ORF">DJ019_08060</name>
</gene>